<dbReference type="Proteomes" id="UP000792457">
    <property type="component" value="Unassembled WGS sequence"/>
</dbReference>
<dbReference type="GO" id="GO:0005634">
    <property type="term" value="C:nucleus"/>
    <property type="evidence" value="ECO:0007669"/>
    <property type="project" value="TreeGrafter"/>
</dbReference>
<evidence type="ECO:0008006" key="3">
    <source>
        <dbReference type="Google" id="ProtNLM"/>
    </source>
</evidence>
<dbReference type="OrthoDB" id="6415470at2759"/>
<dbReference type="EMBL" id="KZ308828">
    <property type="protein sequence ID" value="KAG8234572.1"/>
    <property type="molecule type" value="Genomic_DNA"/>
</dbReference>
<keyword evidence="2" id="KW-1185">Reference proteome</keyword>
<sequence length="353" mass="40986">MLRRASGYYKQVRYVKNMPKRKGVNHATPNPGIENRLQIFRMETPSLEGMEDDVELEDLESDFSQVGKIHREFEREKTKAARTLSFVITKDKYFKSAKLPNLLTWSEKEQIKYLHQLDPKEWDVESLSKSFPSTPDIIKKILKSKWKPKDGSALERHDKAVERNWILLKEGKFNLEDELRCHFLNFSSRKSINHLSESHDSKRIIVYNRPKKSEFVDLLSKSARKNDENSMEKSIEVDIPELLSRRISPEQKSDSFVLPSEKVGDRKLMSFKEFKEKYVEPEMEGMKKSASLNKSTENYQSAEVVVNEASNENVPVRSKVKAAGVLVKYKKESLEQNLTAKQLVSKAVTKRNN</sequence>
<organism evidence="1 2">
    <name type="scientific">Ladona fulva</name>
    <name type="common">Scarce chaser dragonfly</name>
    <name type="synonym">Libellula fulva</name>
    <dbReference type="NCBI Taxonomy" id="123851"/>
    <lineage>
        <taxon>Eukaryota</taxon>
        <taxon>Metazoa</taxon>
        <taxon>Ecdysozoa</taxon>
        <taxon>Arthropoda</taxon>
        <taxon>Hexapoda</taxon>
        <taxon>Insecta</taxon>
        <taxon>Pterygota</taxon>
        <taxon>Palaeoptera</taxon>
        <taxon>Odonata</taxon>
        <taxon>Epiprocta</taxon>
        <taxon>Anisoptera</taxon>
        <taxon>Libelluloidea</taxon>
        <taxon>Libellulidae</taxon>
        <taxon>Ladona</taxon>
    </lineage>
</organism>
<accession>A0A8K0KGG0</accession>
<evidence type="ECO:0000313" key="1">
    <source>
        <dbReference type="EMBL" id="KAG8234572.1"/>
    </source>
</evidence>
<gene>
    <name evidence="1" type="ORF">J437_LFUL015363</name>
</gene>
<dbReference type="PANTHER" id="PTHR13475:SF3">
    <property type="entry name" value="NEUGRIN"/>
    <property type="match status" value="1"/>
</dbReference>
<reference evidence="1" key="1">
    <citation type="submission" date="2013-04" db="EMBL/GenBank/DDBJ databases">
        <authorList>
            <person name="Qu J."/>
            <person name="Murali S.C."/>
            <person name="Bandaranaike D."/>
            <person name="Bellair M."/>
            <person name="Blankenburg K."/>
            <person name="Chao H."/>
            <person name="Dinh H."/>
            <person name="Doddapaneni H."/>
            <person name="Downs B."/>
            <person name="Dugan-Rocha S."/>
            <person name="Elkadiri S."/>
            <person name="Gnanaolivu R.D."/>
            <person name="Hernandez B."/>
            <person name="Javaid M."/>
            <person name="Jayaseelan J.C."/>
            <person name="Lee S."/>
            <person name="Li M."/>
            <person name="Ming W."/>
            <person name="Munidasa M."/>
            <person name="Muniz J."/>
            <person name="Nguyen L."/>
            <person name="Ongeri F."/>
            <person name="Osuji N."/>
            <person name="Pu L.-L."/>
            <person name="Puazo M."/>
            <person name="Qu C."/>
            <person name="Quiroz J."/>
            <person name="Raj R."/>
            <person name="Weissenberger G."/>
            <person name="Xin Y."/>
            <person name="Zou X."/>
            <person name="Han Y."/>
            <person name="Richards S."/>
            <person name="Worley K."/>
            <person name="Muzny D."/>
            <person name="Gibbs R."/>
        </authorList>
    </citation>
    <scope>NUCLEOTIDE SEQUENCE</scope>
    <source>
        <strain evidence="1">Sampled in the wild</strain>
    </source>
</reference>
<reference evidence="1" key="2">
    <citation type="submission" date="2017-10" db="EMBL/GenBank/DDBJ databases">
        <title>Ladona fulva Genome sequencing and assembly.</title>
        <authorList>
            <person name="Murali S."/>
            <person name="Richards S."/>
            <person name="Bandaranaike D."/>
            <person name="Bellair M."/>
            <person name="Blankenburg K."/>
            <person name="Chao H."/>
            <person name="Dinh H."/>
            <person name="Doddapaneni H."/>
            <person name="Dugan-Rocha S."/>
            <person name="Elkadiri S."/>
            <person name="Gnanaolivu R."/>
            <person name="Hernandez B."/>
            <person name="Skinner E."/>
            <person name="Javaid M."/>
            <person name="Lee S."/>
            <person name="Li M."/>
            <person name="Ming W."/>
            <person name="Munidasa M."/>
            <person name="Muniz J."/>
            <person name="Nguyen L."/>
            <person name="Hughes D."/>
            <person name="Osuji N."/>
            <person name="Pu L.-L."/>
            <person name="Puazo M."/>
            <person name="Qu C."/>
            <person name="Quiroz J."/>
            <person name="Raj R."/>
            <person name="Weissenberger G."/>
            <person name="Xin Y."/>
            <person name="Zou X."/>
            <person name="Han Y."/>
            <person name="Worley K."/>
            <person name="Muzny D."/>
            <person name="Gibbs R."/>
        </authorList>
    </citation>
    <scope>NUCLEOTIDE SEQUENCE</scope>
    <source>
        <strain evidence="1">Sampled in the wild</strain>
    </source>
</reference>
<proteinExistence type="predicted"/>
<protein>
    <recommendedName>
        <fullName evidence="3">Neurite outgrowth-associated protein</fullName>
    </recommendedName>
</protein>
<dbReference type="PANTHER" id="PTHR13475">
    <property type="entry name" value="NEUGRIN"/>
    <property type="match status" value="1"/>
</dbReference>
<dbReference type="InterPro" id="IPR010487">
    <property type="entry name" value="NGRN/Rrg9"/>
</dbReference>
<dbReference type="Pfam" id="PF06413">
    <property type="entry name" value="Neugrin"/>
    <property type="match status" value="1"/>
</dbReference>
<evidence type="ECO:0000313" key="2">
    <source>
        <dbReference type="Proteomes" id="UP000792457"/>
    </source>
</evidence>
<comment type="caution">
    <text evidence="1">The sequence shown here is derived from an EMBL/GenBank/DDBJ whole genome shotgun (WGS) entry which is preliminary data.</text>
</comment>
<dbReference type="AlphaFoldDB" id="A0A8K0KGG0"/>
<name>A0A8K0KGG0_LADFU</name>